<feature type="transmembrane region" description="Helical" evidence="1">
    <location>
        <begin position="29"/>
        <end position="50"/>
    </location>
</feature>
<evidence type="ECO:0000313" key="2">
    <source>
        <dbReference type="EMBL" id="PDX89180.1"/>
    </source>
</evidence>
<keyword evidence="1" id="KW-0472">Membrane</keyword>
<dbReference type="EMBL" id="NOUW01000027">
    <property type="protein sequence ID" value="PDX89180.1"/>
    <property type="molecule type" value="Genomic_DNA"/>
</dbReference>
<feature type="transmembrane region" description="Helical" evidence="1">
    <location>
        <begin position="62"/>
        <end position="83"/>
    </location>
</feature>
<organism evidence="2 4">
    <name type="scientific">Faecalibacterium prausnitzii</name>
    <dbReference type="NCBI Taxonomy" id="853"/>
    <lineage>
        <taxon>Bacteria</taxon>
        <taxon>Bacillati</taxon>
        <taxon>Bacillota</taxon>
        <taxon>Clostridia</taxon>
        <taxon>Eubacteriales</taxon>
        <taxon>Oscillospiraceae</taxon>
        <taxon>Faecalibacterium</taxon>
    </lineage>
</organism>
<dbReference type="PANTHER" id="PTHR36844:SF1">
    <property type="entry name" value="PROTEASE PRSW"/>
    <property type="match status" value="1"/>
</dbReference>
<feature type="transmembrane region" description="Helical" evidence="1">
    <location>
        <begin position="120"/>
        <end position="146"/>
    </location>
</feature>
<dbReference type="KEGG" id="fpra:CG447_00695"/>
<keyword evidence="2" id="KW-0482">Metalloprotease</keyword>
<reference evidence="3 5" key="2">
    <citation type="submission" date="2018-08" db="EMBL/GenBank/DDBJ databases">
        <title>A genome reference for cultivated species of the human gut microbiota.</title>
        <authorList>
            <person name="Zou Y."/>
            <person name="Xue W."/>
            <person name="Luo G."/>
        </authorList>
    </citation>
    <scope>NUCLEOTIDE SEQUENCE [LARGE SCALE GENOMIC DNA]</scope>
    <source>
        <strain evidence="3 5">AF36-11AT</strain>
    </source>
</reference>
<evidence type="ECO:0000256" key="1">
    <source>
        <dbReference type="SAM" id="Phobius"/>
    </source>
</evidence>
<evidence type="ECO:0000313" key="3">
    <source>
        <dbReference type="EMBL" id="RGB73583.1"/>
    </source>
</evidence>
<feature type="transmembrane region" description="Helical" evidence="1">
    <location>
        <begin position="153"/>
        <end position="173"/>
    </location>
</feature>
<proteinExistence type="predicted"/>
<keyword evidence="2" id="KW-0645">Protease</keyword>
<accession>A0A1Q6QNX2</accession>
<comment type="caution">
    <text evidence="2">The sequence shown here is derived from an EMBL/GenBank/DDBJ whole genome shotgun (WGS) entry which is preliminary data.</text>
</comment>
<feature type="transmembrane region" description="Helical" evidence="1">
    <location>
        <begin position="185"/>
        <end position="204"/>
    </location>
</feature>
<dbReference type="InterPro" id="IPR026898">
    <property type="entry name" value="PrsW"/>
</dbReference>
<dbReference type="RefSeq" id="WP_005934466.1">
    <property type="nucleotide sequence ID" value="NZ_CABVEJ010000001.1"/>
</dbReference>
<dbReference type="PANTHER" id="PTHR36844">
    <property type="entry name" value="PROTEASE PRSW"/>
    <property type="match status" value="1"/>
</dbReference>
<sequence>MTYIENIFLCLALPMLLSLLFTSGSPRRFTLFVVLGMATCLLSAYVSSFFMGRHQCSAVTTAIEIAPVCEEILKLLPLLLYFLIFEPDSHKLTPAAIGIAVGFATFENVCYLTENGAGSFVFLLIRGMSAGALHLVCGILTGLALAYVFRRPWLTCTGTVGILGVCMVLHGIYNLLITADGFWQMVGYFFPSAIIVTLFAARLLHRGRHTVFH</sequence>
<evidence type="ECO:0000313" key="5">
    <source>
        <dbReference type="Proteomes" id="UP000261140"/>
    </source>
</evidence>
<protein>
    <submittedName>
        <fullName evidence="2">PrsW family intramembrane metalloprotease</fullName>
    </submittedName>
</protein>
<feature type="transmembrane region" description="Helical" evidence="1">
    <location>
        <begin position="6"/>
        <end position="22"/>
    </location>
</feature>
<dbReference type="Proteomes" id="UP000220438">
    <property type="component" value="Unassembled WGS sequence"/>
</dbReference>
<evidence type="ECO:0000313" key="4">
    <source>
        <dbReference type="Proteomes" id="UP000220438"/>
    </source>
</evidence>
<gene>
    <name evidence="2" type="ORF">CHR61_09805</name>
    <name evidence="3" type="ORF">DWZ89_01980</name>
</gene>
<keyword evidence="1" id="KW-0812">Transmembrane</keyword>
<keyword evidence="1" id="KW-1133">Transmembrane helix</keyword>
<dbReference type="AlphaFoldDB" id="A0A1Q6QNX2"/>
<dbReference type="Pfam" id="PF13367">
    <property type="entry name" value="PrsW-protease"/>
    <property type="match status" value="1"/>
</dbReference>
<dbReference type="Proteomes" id="UP000261140">
    <property type="component" value="Unassembled WGS sequence"/>
</dbReference>
<dbReference type="GO" id="GO:0006508">
    <property type="term" value="P:proteolysis"/>
    <property type="evidence" value="ECO:0007669"/>
    <property type="project" value="UniProtKB-KW"/>
</dbReference>
<dbReference type="GO" id="GO:0008237">
    <property type="term" value="F:metallopeptidase activity"/>
    <property type="evidence" value="ECO:0007669"/>
    <property type="project" value="UniProtKB-KW"/>
</dbReference>
<name>A0A1Q6QNX2_9FIRM</name>
<keyword evidence="2" id="KW-0378">Hydrolase</keyword>
<reference evidence="2 4" key="1">
    <citation type="journal article" date="2017" name="Front. Microbiol.">
        <title>New Insights into the Diversity of the Genus Faecalibacterium.</title>
        <authorList>
            <person name="Benevides L."/>
            <person name="Burman S."/>
            <person name="Martin R."/>
            <person name="Robert V."/>
            <person name="Thomas M."/>
            <person name="Miquel S."/>
            <person name="Chain F."/>
            <person name="Sokol H."/>
            <person name="Bermudez-Humaran L.G."/>
            <person name="Morrison M."/>
            <person name="Langella P."/>
            <person name="Azevedo V.A."/>
            <person name="Chatel J.M."/>
            <person name="Soares S."/>
        </authorList>
    </citation>
    <scope>NUCLEOTIDE SEQUENCE [LARGE SCALE GENOMIC DNA]</scope>
    <source>
        <strain evidence="2 4">AHMP21</strain>
    </source>
</reference>
<dbReference type="EMBL" id="QVEQ01000001">
    <property type="protein sequence ID" value="RGB73583.1"/>
    <property type="molecule type" value="Genomic_DNA"/>
</dbReference>
<dbReference type="GeneID" id="90660313"/>